<dbReference type="EMBL" id="LQNU01000059">
    <property type="protein sequence ID" value="KZE79766.1"/>
    <property type="molecule type" value="Genomic_DNA"/>
</dbReference>
<organism evidence="2 3">
    <name type="scientific">Myroides marinus</name>
    <dbReference type="NCBI Taxonomy" id="703342"/>
    <lineage>
        <taxon>Bacteria</taxon>
        <taxon>Pseudomonadati</taxon>
        <taxon>Bacteroidota</taxon>
        <taxon>Flavobacteriia</taxon>
        <taxon>Flavobacteriales</taxon>
        <taxon>Flavobacteriaceae</taxon>
        <taxon>Myroides</taxon>
    </lineage>
</organism>
<dbReference type="OrthoDB" id="7063564at2"/>
<reference evidence="2 3" key="1">
    <citation type="submission" date="2016-01" db="EMBL/GenBank/DDBJ databases">
        <title>Whole genome sequencing of Myroides marinus L41.</title>
        <authorList>
            <person name="Hong K.W."/>
        </authorList>
    </citation>
    <scope>NUCLEOTIDE SEQUENCE [LARGE SCALE GENOMIC DNA]</scope>
    <source>
        <strain evidence="2 3">L41</strain>
    </source>
</reference>
<evidence type="ECO:0000313" key="2">
    <source>
        <dbReference type="EMBL" id="KZE79766.1"/>
    </source>
</evidence>
<dbReference type="Proteomes" id="UP000076630">
    <property type="component" value="Unassembled WGS sequence"/>
</dbReference>
<evidence type="ECO:0000313" key="3">
    <source>
        <dbReference type="Proteomes" id="UP000076630"/>
    </source>
</evidence>
<keyword evidence="1" id="KW-0812">Transmembrane</keyword>
<name>A0A161U3J2_9FLAO</name>
<proteinExistence type="predicted"/>
<comment type="caution">
    <text evidence="2">The sequence shown here is derived from an EMBL/GenBank/DDBJ whole genome shotgun (WGS) entry which is preliminary data.</text>
</comment>
<keyword evidence="3" id="KW-1185">Reference proteome</keyword>
<gene>
    <name evidence="2" type="ORF">AV926_11340</name>
</gene>
<protein>
    <submittedName>
        <fullName evidence="2">Uncharacterized protein</fullName>
    </submittedName>
</protein>
<keyword evidence="1" id="KW-1133">Transmembrane helix</keyword>
<feature type="transmembrane region" description="Helical" evidence="1">
    <location>
        <begin position="65"/>
        <end position="86"/>
    </location>
</feature>
<accession>A0A161U3J2</accession>
<dbReference type="RefSeq" id="WP_038986202.1">
    <property type="nucleotide sequence ID" value="NZ_JWJO01000021.1"/>
</dbReference>
<dbReference type="AlphaFoldDB" id="A0A161U3J2"/>
<sequence length="459" mass="51746">MAKTIKKIVCPQCGSNQVDETKKDHYICRSCNTQFFLDNDDITINHNYNKGSYNPEQGVQVAKKAMIGLSIVIFVYFAYQVTSFLMTDSTPENVNSTGYNTTPPPARDVRYVNASINEVDMIKDPKGNDVIVYTGWFNDIFAEKGKENSVITVILDAKTGEEISRKAIEVDLSVIGAGTQSTRLDYYRGANDELFLIVNHYYLFLYNPSQKVFENVTDTFFVKYPEFAGGVAAVESRNFDGCLTITNNKGKQYVLYDSIGVVLPIDKVSNIYDRQLPDPEKTTSYKFSSVSHDFPDEEIQLIQYEHMTQRGYPQYNVNFGWRKDYGGSGIFTERSPYKKVLVMPYTKAKAKIVSIKDLTPNHTYVDGGKILASDAESVIIAIKMSVLEKETITLQKISSLDGSVIWTKKTDWTQVRSSSVEGDNILVRLDSTKIVVVNKEGDIQMTSDLYEIKTIGKEL</sequence>
<keyword evidence="1" id="KW-0472">Membrane</keyword>
<evidence type="ECO:0000256" key="1">
    <source>
        <dbReference type="SAM" id="Phobius"/>
    </source>
</evidence>